<dbReference type="GO" id="GO:0034599">
    <property type="term" value="P:cellular response to oxidative stress"/>
    <property type="evidence" value="ECO:0007669"/>
    <property type="project" value="TreeGrafter"/>
</dbReference>
<feature type="active site" evidence="4">
    <location>
        <position position="36"/>
    </location>
</feature>
<sequence>MSSVYDFTVKTAAGEDKPLSDYAGLPLLIVNVASRCGLTPQYEGLEKLYRRHKDEGFRILAFPCNDFGAQEPGTMEEIREFCRTTYDVTFELFGKIRVLGDDKEPLYRYLTETAADAGDVEWNFEKFVIGRDGTIAGRFRSGVTPDDAELVRTVRDAIAAG</sequence>
<dbReference type="InterPro" id="IPR036249">
    <property type="entry name" value="Thioredoxin-like_sf"/>
</dbReference>
<name>A0A2V5KZZ3_9BACL</name>
<organism evidence="6 7">
    <name type="scientific">Paenibacillus flagellatus</name>
    <dbReference type="NCBI Taxonomy" id="2211139"/>
    <lineage>
        <taxon>Bacteria</taxon>
        <taxon>Bacillati</taxon>
        <taxon>Bacillota</taxon>
        <taxon>Bacilli</taxon>
        <taxon>Bacillales</taxon>
        <taxon>Paenibacillaceae</taxon>
        <taxon>Paenibacillus</taxon>
    </lineage>
</organism>
<protein>
    <recommendedName>
        <fullName evidence="5">Glutathione peroxidase</fullName>
    </recommendedName>
</protein>
<dbReference type="CDD" id="cd00340">
    <property type="entry name" value="GSH_Peroxidase"/>
    <property type="match status" value="1"/>
</dbReference>
<evidence type="ECO:0000256" key="4">
    <source>
        <dbReference type="PIRSR" id="PIRSR000303-1"/>
    </source>
</evidence>
<dbReference type="FunFam" id="3.40.30.10:FF:000010">
    <property type="entry name" value="Glutathione peroxidase"/>
    <property type="match status" value="1"/>
</dbReference>
<dbReference type="SUPFAM" id="SSF52833">
    <property type="entry name" value="Thioredoxin-like"/>
    <property type="match status" value="1"/>
</dbReference>
<evidence type="ECO:0000313" key="6">
    <source>
        <dbReference type="EMBL" id="PYI55826.1"/>
    </source>
</evidence>
<dbReference type="PROSITE" id="PS51355">
    <property type="entry name" value="GLUTATHIONE_PEROXID_3"/>
    <property type="match status" value="1"/>
</dbReference>
<evidence type="ECO:0000313" key="7">
    <source>
        <dbReference type="Proteomes" id="UP000247476"/>
    </source>
</evidence>
<keyword evidence="3 5" id="KW-0560">Oxidoreductase</keyword>
<dbReference type="PANTHER" id="PTHR11592:SF78">
    <property type="entry name" value="GLUTATHIONE PEROXIDASE"/>
    <property type="match status" value="1"/>
</dbReference>
<gene>
    <name evidence="6" type="ORF">DLM86_08910</name>
</gene>
<dbReference type="Gene3D" id="3.40.30.10">
    <property type="entry name" value="Glutaredoxin"/>
    <property type="match status" value="1"/>
</dbReference>
<keyword evidence="2 5" id="KW-0575">Peroxidase</keyword>
<dbReference type="OrthoDB" id="9789406at2"/>
<dbReference type="AlphaFoldDB" id="A0A2V5KZZ3"/>
<reference evidence="6 7" key="1">
    <citation type="submission" date="2018-05" db="EMBL/GenBank/DDBJ databases">
        <title>Paenibacillus flagellatus sp. nov., isolated from selenium mineral soil.</title>
        <authorList>
            <person name="Dai X."/>
        </authorList>
    </citation>
    <scope>NUCLEOTIDE SEQUENCE [LARGE SCALE GENOMIC DNA]</scope>
    <source>
        <strain evidence="6 7">DXL2</strain>
    </source>
</reference>
<evidence type="ECO:0000256" key="5">
    <source>
        <dbReference type="RuleBase" id="RU000499"/>
    </source>
</evidence>
<comment type="caution">
    <text evidence="6">The sequence shown here is derived from an EMBL/GenBank/DDBJ whole genome shotgun (WGS) entry which is preliminary data.</text>
</comment>
<accession>A0A2V5KZZ3</accession>
<evidence type="ECO:0000256" key="3">
    <source>
        <dbReference type="ARBA" id="ARBA00023002"/>
    </source>
</evidence>
<dbReference type="PIRSF" id="PIRSF000303">
    <property type="entry name" value="Glutathion_perox"/>
    <property type="match status" value="1"/>
</dbReference>
<evidence type="ECO:0000256" key="1">
    <source>
        <dbReference type="ARBA" id="ARBA00006926"/>
    </source>
</evidence>
<dbReference type="InterPro" id="IPR000889">
    <property type="entry name" value="Glutathione_peroxidase"/>
</dbReference>
<dbReference type="Proteomes" id="UP000247476">
    <property type="component" value="Unassembled WGS sequence"/>
</dbReference>
<proteinExistence type="inferred from homology"/>
<dbReference type="Pfam" id="PF00255">
    <property type="entry name" value="GSHPx"/>
    <property type="match status" value="1"/>
</dbReference>
<evidence type="ECO:0000256" key="2">
    <source>
        <dbReference type="ARBA" id="ARBA00022559"/>
    </source>
</evidence>
<dbReference type="PRINTS" id="PR01011">
    <property type="entry name" value="GLUTPROXDASE"/>
</dbReference>
<dbReference type="PANTHER" id="PTHR11592">
    <property type="entry name" value="GLUTATHIONE PEROXIDASE"/>
    <property type="match status" value="1"/>
</dbReference>
<keyword evidence="7" id="KW-1185">Reference proteome</keyword>
<dbReference type="GO" id="GO:0004601">
    <property type="term" value="F:peroxidase activity"/>
    <property type="evidence" value="ECO:0007669"/>
    <property type="project" value="UniProtKB-KW"/>
</dbReference>
<comment type="similarity">
    <text evidence="1 5">Belongs to the glutathione peroxidase family.</text>
</comment>
<dbReference type="EMBL" id="QJVJ01000003">
    <property type="protein sequence ID" value="PYI55826.1"/>
    <property type="molecule type" value="Genomic_DNA"/>
</dbReference>
<dbReference type="RefSeq" id="WP_110839626.1">
    <property type="nucleotide sequence ID" value="NZ_QJVJ01000003.1"/>
</dbReference>